<comment type="caution">
    <text evidence="4">The sequence shown here is derived from an EMBL/GenBank/DDBJ whole genome shotgun (WGS) entry which is preliminary data.</text>
</comment>
<dbReference type="SUPFAM" id="SSF69721">
    <property type="entry name" value="DsrC, the gamma subunit of dissimilatory sulfite reductase"/>
    <property type="match status" value="1"/>
</dbReference>
<evidence type="ECO:0000256" key="2">
    <source>
        <dbReference type="ARBA" id="ARBA00022490"/>
    </source>
</evidence>
<accession>A0ABQ6M1V6</accession>
<keyword evidence="3" id="KW-0808">Transferase</keyword>
<dbReference type="Gene3D" id="1.10.10.370">
    <property type="entry name" value="DsrC-like protein, C-terminal domain"/>
    <property type="match status" value="1"/>
</dbReference>
<sequence length="118" mass="13303">MQCGERTLADLVVNGEEIELDEEGYLVHLSDWSPDAARLLADREEIALSDAHWEIIELLRDFYQTYDLSPAMRPLVKWIGKHLGPDKGRSIYLMQLFPPSPAKIASKIAGLPKPTNCL</sequence>
<proteinExistence type="inferred from homology"/>
<evidence type="ECO:0000256" key="3">
    <source>
        <dbReference type="PIRNR" id="PIRNR006223"/>
    </source>
</evidence>
<dbReference type="Gene3D" id="3.30.1420.10">
    <property type="match status" value="1"/>
</dbReference>
<organism evidence="4 5">
    <name type="scientific">Biformimicrobium ophioploci</name>
    <dbReference type="NCBI Taxonomy" id="3036711"/>
    <lineage>
        <taxon>Bacteria</taxon>
        <taxon>Pseudomonadati</taxon>
        <taxon>Pseudomonadota</taxon>
        <taxon>Gammaproteobacteria</taxon>
        <taxon>Cellvibrionales</taxon>
        <taxon>Microbulbiferaceae</taxon>
        <taxon>Biformimicrobium</taxon>
    </lineage>
</organism>
<dbReference type="InterPro" id="IPR007453">
    <property type="entry name" value="DsrC/TusE"/>
</dbReference>
<evidence type="ECO:0000313" key="5">
    <source>
        <dbReference type="Proteomes" id="UP001224392"/>
    </source>
</evidence>
<evidence type="ECO:0000256" key="1">
    <source>
        <dbReference type="ARBA" id="ARBA00004496"/>
    </source>
</evidence>
<dbReference type="PANTHER" id="PTHR37010:SF1">
    <property type="entry name" value="SULFURTRANSFERASE TUSE"/>
    <property type="match status" value="1"/>
</dbReference>
<comment type="subcellular location">
    <subcellularLocation>
        <location evidence="1">Cytoplasm</location>
    </subcellularLocation>
</comment>
<dbReference type="EC" id="2.8.1.-" evidence="3"/>
<dbReference type="NCBIfam" id="TIGR03342">
    <property type="entry name" value="dsrC_tusE_dsvC"/>
    <property type="match status" value="1"/>
</dbReference>
<dbReference type="InterPro" id="IPR043163">
    <property type="entry name" value="DsrC-like_N"/>
</dbReference>
<dbReference type="PANTHER" id="PTHR37010">
    <property type="entry name" value="SULFURTRANSFERASE TUSE"/>
    <property type="match status" value="1"/>
</dbReference>
<name>A0ABQ6M1V6_9GAMM</name>
<dbReference type="PIRSF" id="PIRSF006223">
    <property type="entry name" value="DsrC_TusE"/>
    <property type="match status" value="1"/>
</dbReference>
<dbReference type="Proteomes" id="UP001224392">
    <property type="component" value="Unassembled WGS sequence"/>
</dbReference>
<dbReference type="InterPro" id="IPR025526">
    <property type="entry name" value="DsrC-like_dom_sf"/>
</dbReference>
<reference evidence="4 5" key="1">
    <citation type="submission" date="2023-04" db="EMBL/GenBank/DDBJ databases">
        <title>Marinobulbifer ophiurae gen. nov., sp. Nov., isolate from tissue of brittle star Ophioplocus japonicus.</title>
        <authorList>
            <person name="Kawano K."/>
            <person name="Sawayama S."/>
            <person name="Nakagawa S."/>
        </authorList>
    </citation>
    <scope>NUCLEOTIDE SEQUENCE [LARGE SCALE GENOMIC DNA]</scope>
    <source>
        <strain evidence="4 5">NKW57</strain>
    </source>
</reference>
<evidence type="ECO:0000313" key="4">
    <source>
        <dbReference type="EMBL" id="GMG88307.1"/>
    </source>
</evidence>
<dbReference type="Pfam" id="PF04358">
    <property type="entry name" value="DsrC"/>
    <property type="match status" value="1"/>
</dbReference>
<dbReference type="EMBL" id="BSYJ01000005">
    <property type="protein sequence ID" value="GMG88307.1"/>
    <property type="molecule type" value="Genomic_DNA"/>
</dbReference>
<comment type="function">
    <text evidence="3">Part of a sulfur-relay system.</text>
</comment>
<gene>
    <name evidence="4" type="ORF">MNKW57_26280</name>
</gene>
<protein>
    <recommendedName>
        <fullName evidence="3">Sulfurtransferase</fullName>
        <ecNumber evidence="3">2.8.1.-</ecNumber>
    </recommendedName>
</protein>
<comment type="similarity">
    <text evidence="3">Belongs to the dsrC/tusE family.</text>
</comment>
<dbReference type="InterPro" id="IPR042072">
    <property type="entry name" value="DsrC-like_C"/>
</dbReference>
<keyword evidence="2" id="KW-0963">Cytoplasm</keyword>
<keyword evidence="5" id="KW-1185">Reference proteome</keyword>